<accession>A0A940NS16</accession>
<feature type="transmembrane region" description="Helical" evidence="1">
    <location>
        <begin position="69"/>
        <end position="96"/>
    </location>
</feature>
<keyword evidence="1" id="KW-0472">Membrane</keyword>
<evidence type="ECO:0000313" key="2">
    <source>
        <dbReference type="EMBL" id="MBP0725977.1"/>
    </source>
</evidence>
<evidence type="ECO:0000256" key="1">
    <source>
        <dbReference type="SAM" id="Phobius"/>
    </source>
</evidence>
<feature type="transmembrane region" description="Helical" evidence="1">
    <location>
        <begin position="6"/>
        <end position="24"/>
    </location>
</feature>
<dbReference type="Proteomes" id="UP000682134">
    <property type="component" value="Unassembled WGS sequence"/>
</dbReference>
<comment type="caution">
    <text evidence="2">The sequence shown here is derived from an EMBL/GenBank/DDBJ whole genome shotgun (WGS) entry which is preliminary data.</text>
</comment>
<dbReference type="EMBL" id="JAGIYQ010000007">
    <property type="protein sequence ID" value="MBP0725977.1"/>
    <property type="molecule type" value="Genomic_DNA"/>
</dbReference>
<gene>
    <name evidence="2" type="ORF">J5Y03_12420</name>
</gene>
<evidence type="ECO:0000313" key="3">
    <source>
        <dbReference type="Proteomes" id="UP000682134"/>
    </source>
</evidence>
<keyword evidence="1" id="KW-1133">Transmembrane helix</keyword>
<organism evidence="2 3">
    <name type="scientific">Gottfriedia endophytica</name>
    <dbReference type="NCBI Taxonomy" id="2820819"/>
    <lineage>
        <taxon>Bacteria</taxon>
        <taxon>Bacillati</taxon>
        <taxon>Bacillota</taxon>
        <taxon>Bacilli</taxon>
        <taxon>Bacillales</taxon>
        <taxon>Bacillaceae</taxon>
        <taxon>Gottfriedia</taxon>
    </lineage>
</organism>
<name>A0A940NS16_9BACI</name>
<keyword evidence="1" id="KW-0812">Transmembrane</keyword>
<dbReference type="RefSeq" id="WP_209406095.1">
    <property type="nucleotide sequence ID" value="NZ_JAGIYQ010000007.1"/>
</dbReference>
<dbReference type="AlphaFoldDB" id="A0A940NS16"/>
<reference evidence="2" key="1">
    <citation type="submission" date="2021-04" db="EMBL/GenBank/DDBJ databases">
        <title>Genome seq and assembly of Bacillus sp.</title>
        <authorList>
            <person name="Chhetri G."/>
        </authorList>
    </citation>
    <scope>NUCLEOTIDE SEQUENCE</scope>
    <source>
        <strain evidence="2">RG28</strain>
    </source>
</reference>
<keyword evidence="3" id="KW-1185">Reference proteome</keyword>
<protein>
    <submittedName>
        <fullName evidence="2">Inner-membrane translocator</fullName>
    </submittedName>
</protein>
<proteinExistence type="predicted"/>
<feature type="transmembrane region" description="Helical" evidence="1">
    <location>
        <begin position="31"/>
        <end position="57"/>
    </location>
</feature>
<sequence>MDAFIFWLFILIILVLNITFITLHKKDKLNLIISGIVMLFLGPIFGFSSGALFIHFYDTSSGNTGEGAGIGGAIIGLITILNSFVILAIGILIWLIRLFKNRQSK</sequence>